<proteinExistence type="predicted"/>
<evidence type="ECO:0000313" key="3">
    <source>
        <dbReference type="Proteomes" id="UP001204746"/>
    </source>
</evidence>
<dbReference type="PROSITE" id="PS50943">
    <property type="entry name" value="HTH_CROC1"/>
    <property type="match status" value="1"/>
</dbReference>
<organism evidence="2 3">
    <name type="scientific">Streptomyces rugosispiralis</name>
    <dbReference type="NCBI Taxonomy" id="2967341"/>
    <lineage>
        <taxon>Bacteria</taxon>
        <taxon>Bacillati</taxon>
        <taxon>Actinomycetota</taxon>
        <taxon>Actinomycetes</taxon>
        <taxon>Kitasatosporales</taxon>
        <taxon>Streptomycetaceae</taxon>
        <taxon>Streptomyces</taxon>
    </lineage>
</organism>
<dbReference type="InterPro" id="IPR001387">
    <property type="entry name" value="Cro/C1-type_HTH"/>
</dbReference>
<evidence type="ECO:0000313" key="2">
    <source>
        <dbReference type="EMBL" id="MCQ8195475.1"/>
    </source>
</evidence>
<accession>A0ABT1VDI6</accession>
<keyword evidence="3" id="KW-1185">Reference proteome</keyword>
<evidence type="ECO:0000259" key="1">
    <source>
        <dbReference type="PROSITE" id="PS50943"/>
    </source>
</evidence>
<name>A0ABT1VDI6_9ACTN</name>
<gene>
    <name evidence="2" type="ORF">NP777_46155</name>
</gene>
<dbReference type="Gene3D" id="1.10.260.40">
    <property type="entry name" value="lambda repressor-like DNA-binding domains"/>
    <property type="match status" value="1"/>
</dbReference>
<dbReference type="InterPro" id="IPR025639">
    <property type="entry name" value="DruA"/>
</dbReference>
<dbReference type="Pfam" id="PF14236">
    <property type="entry name" value="DruA"/>
    <property type="match status" value="1"/>
</dbReference>
<dbReference type="InterPro" id="IPR010982">
    <property type="entry name" value="Lambda_DNA-bd_dom_sf"/>
</dbReference>
<dbReference type="EMBL" id="JANIAA010000091">
    <property type="protein sequence ID" value="MCQ8195475.1"/>
    <property type="molecule type" value="Genomic_DNA"/>
</dbReference>
<dbReference type="RefSeq" id="WP_256656198.1">
    <property type="nucleotide sequence ID" value="NZ_JANIAA010000091.1"/>
</dbReference>
<dbReference type="Pfam" id="PF13560">
    <property type="entry name" value="HTH_31"/>
    <property type="match status" value="1"/>
</dbReference>
<comment type="caution">
    <text evidence="2">The sequence shown here is derived from an EMBL/GenBank/DDBJ whole genome shotgun (WGS) entry which is preliminary data.</text>
</comment>
<protein>
    <submittedName>
        <fullName evidence="2">DUF4338 domain-containing protein</fullName>
    </submittedName>
</protein>
<reference evidence="2 3" key="1">
    <citation type="submission" date="2022-07" db="EMBL/GenBank/DDBJ databases">
        <authorList>
            <person name="Phongsopitanun W."/>
            <person name="Tanasupawat S."/>
        </authorList>
    </citation>
    <scope>NUCLEOTIDE SEQUENCE [LARGE SCALE GENOMIC DNA]</scope>
    <source>
        <strain evidence="2 3">RCU-064</strain>
    </source>
</reference>
<dbReference type="Proteomes" id="UP001204746">
    <property type="component" value="Unassembled WGS sequence"/>
</dbReference>
<dbReference type="SUPFAM" id="SSF47413">
    <property type="entry name" value="lambda repressor-like DNA-binding domains"/>
    <property type="match status" value="1"/>
</dbReference>
<dbReference type="SMART" id="SM00530">
    <property type="entry name" value="HTH_XRE"/>
    <property type="match status" value="1"/>
</dbReference>
<sequence>MTNALPAPAQEPESPAAILRHARTAAGWSQVRLARESGVPQSSICKYECGQRTPRADILLRLLQVMKAGEVDSPEQHTEVLRERVFAHLREQGFHVKDGAVLAPVQDDKDHLRRLHAEAVVASRERARKALAHQEGRLLSRLAPGSEVDPRRIRPALVHVDDYRSQDSAMWRWCALHWSVPVSSGYGRRLRFLIVDQGHSDRVMGLIGLADPVFALKARDTVIGWSPQQRQERLACVMDAFVLGAVPPYSHLLAGKLAALLATSAEVRDAFADRYGHKTTRIAGRDPQAQLALVTTASALGRSSLYNRLRGPDGGLAFHPVGYTAGSGDFHFSGTIYDDLAAFAAAGAPDGSTHRHAKWDSSGSFRNRREVLSRAFQGLGLNPKKMRLHGVRRQIFLAPLAANFDRWLRQEDQQLQWATRSTAELGEWWQDRWAIARAQSTTHWRSFDPSSWRLYT</sequence>
<feature type="domain" description="HTH cro/C1-type" evidence="1">
    <location>
        <begin position="19"/>
        <end position="74"/>
    </location>
</feature>
<dbReference type="CDD" id="cd00093">
    <property type="entry name" value="HTH_XRE"/>
    <property type="match status" value="1"/>
</dbReference>